<feature type="signal peptide" evidence="4">
    <location>
        <begin position="1"/>
        <end position="33"/>
    </location>
</feature>
<evidence type="ECO:0000256" key="2">
    <source>
        <dbReference type="ARBA" id="ARBA00023004"/>
    </source>
</evidence>
<keyword evidence="1 3" id="KW-0479">Metal-binding</keyword>
<dbReference type="GO" id="GO:0009055">
    <property type="term" value="F:electron transfer activity"/>
    <property type="evidence" value="ECO:0007669"/>
    <property type="project" value="InterPro"/>
</dbReference>
<dbReference type="RefSeq" id="WP_087144951.1">
    <property type="nucleotide sequence ID" value="NZ_FUKI01000159.1"/>
</dbReference>
<feature type="domain" description="Cytochrome c" evidence="5">
    <location>
        <begin position="38"/>
        <end position="146"/>
    </location>
</feature>
<evidence type="ECO:0000256" key="3">
    <source>
        <dbReference type="PROSITE-ProRule" id="PRU00433"/>
    </source>
</evidence>
<dbReference type="EMBL" id="FUKI01000159">
    <property type="protein sequence ID" value="SJM95815.1"/>
    <property type="molecule type" value="Genomic_DNA"/>
</dbReference>
<feature type="chain" id="PRO_5012548823" description="Cytochrome c domain-containing protein" evidence="4">
    <location>
        <begin position="34"/>
        <end position="349"/>
    </location>
</feature>
<dbReference type="OrthoDB" id="7085938at2"/>
<dbReference type="PROSITE" id="PS51007">
    <property type="entry name" value="CYTC"/>
    <property type="match status" value="1"/>
</dbReference>
<evidence type="ECO:0000313" key="7">
    <source>
        <dbReference type="Proteomes" id="UP000195667"/>
    </source>
</evidence>
<gene>
    <name evidence="6" type="ORF">CRENPOLYSF1_80002</name>
</gene>
<keyword evidence="7" id="KW-1185">Reference proteome</keyword>
<sequence length="349" mass="36242">MKTKNALKMKAQPVKSMAFLAVTSLLMSANVSATYGIYAAAAGAGINIEAGCQTCHASASGSEKKANLKAGIAAAYNKSGIPGVAGVLKPPVVKPPTVAACQLPKMLVKGKCTVTATSCRDAAKDYARENDDDDDKLTTGLVISTPSTKTIHVGQTLTLGVTASGDSRKISMGVNLPSGAQFTETYNNTLQVQQAVVTWKVPSSVSGKTVAIKFCAETHTNTSSGKQQNKRFVARDAMVKVLPKLKSVFITQATVEPVIASAVYNAVLQQLVVSGQVVWPVKSSQAQRNAALAGSVQLTNANNAAFLGVASIQLNGNWSVSIPLSGAAVPRVVDATFQGAVTSKLVKKY</sequence>
<evidence type="ECO:0000256" key="4">
    <source>
        <dbReference type="SAM" id="SignalP"/>
    </source>
</evidence>
<dbReference type="InterPro" id="IPR009056">
    <property type="entry name" value="Cyt_c-like_dom"/>
</dbReference>
<name>A0A1R4HHW9_9GAMM</name>
<evidence type="ECO:0000259" key="5">
    <source>
        <dbReference type="PROSITE" id="PS51007"/>
    </source>
</evidence>
<dbReference type="GO" id="GO:0046872">
    <property type="term" value="F:metal ion binding"/>
    <property type="evidence" value="ECO:0007669"/>
    <property type="project" value="UniProtKB-KW"/>
</dbReference>
<keyword evidence="3" id="KW-0349">Heme</keyword>
<accession>A0A1R4HHW9</accession>
<evidence type="ECO:0000313" key="6">
    <source>
        <dbReference type="EMBL" id="SJM95815.1"/>
    </source>
</evidence>
<dbReference type="GO" id="GO:0020037">
    <property type="term" value="F:heme binding"/>
    <property type="evidence" value="ECO:0007669"/>
    <property type="project" value="InterPro"/>
</dbReference>
<organism evidence="6 7">
    <name type="scientific">Crenothrix polyspora</name>
    <dbReference type="NCBI Taxonomy" id="360316"/>
    <lineage>
        <taxon>Bacteria</taxon>
        <taxon>Pseudomonadati</taxon>
        <taxon>Pseudomonadota</taxon>
        <taxon>Gammaproteobacteria</taxon>
        <taxon>Methylococcales</taxon>
        <taxon>Crenotrichaceae</taxon>
        <taxon>Crenothrix</taxon>
    </lineage>
</organism>
<protein>
    <recommendedName>
        <fullName evidence="5">Cytochrome c domain-containing protein</fullName>
    </recommendedName>
</protein>
<keyword evidence="2 3" id="KW-0408">Iron</keyword>
<dbReference type="AlphaFoldDB" id="A0A1R4HHW9"/>
<reference evidence="7" key="1">
    <citation type="submission" date="2017-02" db="EMBL/GenBank/DDBJ databases">
        <authorList>
            <person name="Daims H."/>
        </authorList>
    </citation>
    <scope>NUCLEOTIDE SEQUENCE [LARGE SCALE GENOMIC DNA]</scope>
</reference>
<dbReference type="Proteomes" id="UP000195667">
    <property type="component" value="Unassembled WGS sequence"/>
</dbReference>
<proteinExistence type="predicted"/>
<keyword evidence="4" id="KW-0732">Signal</keyword>
<evidence type="ECO:0000256" key="1">
    <source>
        <dbReference type="ARBA" id="ARBA00022723"/>
    </source>
</evidence>